<evidence type="ECO:0000256" key="5">
    <source>
        <dbReference type="ARBA" id="ARBA00017611"/>
    </source>
</evidence>
<gene>
    <name evidence="12" type="ORF">HHI36_008878</name>
</gene>
<keyword evidence="8 11" id="KW-0256">Endoplasmic reticulum</keyword>
<evidence type="ECO:0000256" key="2">
    <source>
        <dbReference type="ARBA" id="ARBA00004115"/>
    </source>
</evidence>
<keyword evidence="9 11" id="KW-1133">Transmembrane helix</keyword>
<comment type="caution">
    <text evidence="12">The sequence shown here is derived from an EMBL/GenBank/DDBJ whole genome shotgun (WGS) entry which is preliminary data.</text>
</comment>
<protein>
    <recommendedName>
        <fullName evidence="5 11">Dolichyl-diphosphooligosaccharide--protein glycosyltransferase subunit 1</fullName>
    </recommendedName>
</protein>
<reference evidence="12 13" key="1">
    <citation type="journal article" date="2021" name="BMC Biol.">
        <title>Horizontally acquired antibacterial genes associated with adaptive radiation of ladybird beetles.</title>
        <authorList>
            <person name="Li H.S."/>
            <person name="Tang X.F."/>
            <person name="Huang Y.H."/>
            <person name="Xu Z.Y."/>
            <person name="Chen M.L."/>
            <person name="Du X.Y."/>
            <person name="Qiu B.Y."/>
            <person name="Chen P.T."/>
            <person name="Zhang W."/>
            <person name="Slipinski A."/>
            <person name="Escalona H.E."/>
            <person name="Waterhouse R.M."/>
            <person name="Zwick A."/>
            <person name="Pang H."/>
        </authorList>
    </citation>
    <scope>NUCLEOTIDE SEQUENCE [LARGE SCALE GENOMIC DNA]</scope>
    <source>
        <strain evidence="12">SYSU2018</strain>
    </source>
</reference>
<dbReference type="GO" id="GO:0008250">
    <property type="term" value="C:oligosaccharyltransferase complex"/>
    <property type="evidence" value="ECO:0007669"/>
    <property type="project" value="UniProtKB-UniRule"/>
</dbReference>
<evidence type="ECO:0000313" key="13">
    <source>
        <dbReference type="Proteomes" id="UP001516400"/>
    </source>
</evidence>
<comment type="function">
    <text evidence="1 11">Subunit of the oligosaccharyl transferase (OST) complex that catalyzes the initial transfer of a defined glycan (Glc(3)Man(9)GlcNAc(2) in eukaryotes) from the lipid carrier dolichol-pyrophosphate to an asparagine residue within an Asn-X-Ser/Thr consensus motif in nascent polypeptide chains, the first step in protein N-glycosylation. N-glycosylation occurs cotranslationally and the complex associates with the Sec61 complex at the channel-forming translocon complex that mediates protein translocation across the endoplasmic reticulum (ER). All subunits are required for a maximal enzyme activity.</text>
</comment>
<keyword evidence="6 11" id="KW-0812">Transmembrane</keyword>
<dbReference type="EMBL" id="JABFTP020000021">
    <property type="protein sequence ID" value="KAL3269820.1"/>
    <property type="molecule type" value="Genomic_DNA"/>
</dbReference>
<comment type="subcellular location">
    <subcellularLocation>
        <location evidence="2 11">Endoplasmic reticulum membrane</location>
        <topology evidence="2 11">Single-pass type I membrane protein</topology>
    </subcellularLocation>
</comment>
<keyword evidence="7" id="KW-0732">Signal</keyword>
<organism evidence="12 13">
    <name type="scientific">Cryptolaemus montrouzieri</name>
    <dbReference type="NCBI Taxonomy" id="559131"/>
    <lineage>
        <taxon>Eukaryota</taxon>
        <taxon>Metazoa</taxon>
        <taxon>Ecdysozoa</taxon>
        <taxon>Arthropoda</taxon>
        <taxon>Hexapoda</taxon>
        <taxon>Insecta</taxon>
        <taxon>Pterygota</taxon>
        <taxon>Neoptera</taxon>
        <taxon>Endopterygota</taxon>
        <taxon>Coleoptera</taxon>
        <taxon>Polyphaga</taxon>
        <taxon>Cucujiformia</taxon>
        <taxon>Coccinelloidea</taxon>
        <taxon>Coccinellidae</taxon>
        <taxon>Scymninae</taxon>
        <taxon>Scymnini</taxon>
        <taxon>Cryptolaemus</taxon>
    </lineage>
</organism>
<dbReference type="InterPro" id="IPR007676">
    <property type="entry name" value="Ribophorin_I"/>
</dbReference>
<dbReference type="AlphaFoldDB" id="A0ABD2MTN7"/>
<dbReference type="Pfam" id="PF04597">
    <property type="entry name" value="Ribophorin_I"/>
    <property type="match status" value="1"/>
</dbReference>
<accession>A0ABD2MTN7</accession>
<keyword evidence="13" id="KW-1185">Reference proteome</keyword>
<comment type="pathway">
    <text evidence="3 11">Protein modification; protein glycosylation.</text>
</comment>
<proteinExistence type="inferred from homology"/>
<comment type="subunit">
    <text evidence="11">Component of the oligosaccharyltransferase (OST) complex.</text>
</comment>
<dbReference type="PANTHER" id="PTHR21049:SF0">
    <property type="entry name" value="DOLICHYL-DIPHOSPHOOLIGOSACCHARIDE--PROTEIN GLYCOSYLTRANSFERASE SUBUNIT 1"/>
    <property type="match status" value="1"/>
</dbReference>
<sequence>MWKGNTVFYSKYYTISYRYMFVTDPSFNKNIETSIIHDSSVKNMLIFYAQNVKPYTYKEIILKFTSPIPVFHVKRLERSIFVSHFGKIMVEDQVVVENAGPKLLGPYFNTESDYWMHTHLPASAENIKFFDIIGNNSKTYLREYEGTKTLKFIPRFSIRQGGWRSTYTLQYYVPVYEYVFRNKTDYFLKIRALDHILNDVVIEDAEVKIVLPDGATIVSVVVPSGFKKENDSNIYTSLSILGRQTVNLKGAFLLEEHINDIIIKYYYSLFSSLAAPFFIMLLLETVFFTIILWMKYSGKFCFYS</sequence>
<evidence type="ECO:0000256" key="9">
    <source>
        <dbReference type="ARBA" id="ARBA00022989"/>
    </source>
</evidence>
<comment type="similarity">
    <text evidence="4 11">Belongs to the OST1 family.</text>
</comment>
<name>A0ABD2MTN7_9CUCU</name>
<feature type="transmembrane region" description="Helical" evidence="11">
    <location>
        <begin position="265"/>
        <end position="294"/>
    </location>
</feature>
<evidence type="ECO:0000256" key="1">
    <source>
        <dbReference type="ARBA" id="ARBA00002791"/>
    </source>
</evidence>
<evidence type="ECO:0000256" key="3">
    <source>
        <dbReference type="ARBA" id="ARBA00004922"/>
    </source>
</evidence>
<evidence type="ECO:0000256" key="7">
    <source>
        <dbReference type="ARBA" id="ARBA00022729"/>
    </source>
</evidence>
<evidence type="ECO:0000256" key="11">
    <source>
        <dbReference type="RuleBase" id="RU361143"/>
    </source>
</evidence>
<dbReference type="PANTHER" id="PTHR21049">
    <property type="entry name" value="RIBOPHORIN I"/>
    <property type="match status" value="1"/>
</dbReference>
<dbReference type="Proteomes" id="UP001516400">
    <property type="component" value="Unassembled WGS sequence"/>
</dbReference>
<evidence type="ECO:0000256" key="8">
    <source>
        <dbReference type="ARBA" id="ARBA00022824"/>
    </source>
</evidence>
<evidence type="ECO:0000256" key="10">
    <source>
        <dbReference type="ARBA" id="ARBA00023136"/>
    </source>
</evidence>
<evidence type="ECO:0000256" key="6">
    <source>
        <dbReference type="ARBA" id="ARBA00022692"/>
    </source>
</evidence>
<evidence type="ECO:0000256" key="4">
    <source>
        <dbReference type="ARBA" id="ARBA00008905"/>
    </source>
</evidence>
<evidence type="ECO:0000313" key="12">
    <source>
        <dbReference type="EMBL" id="KAL3269820.1"/>
    </source>
</evidence>
<keyword evidence="10 11" id="KW-0472">Membrane</keyword>